<dbReference type="GO" id="GO:0004674">
    <property type="term" value="F:protein serine/threonine kinase activity"/>
    <property type="evidence" value="ECO:0007669"/>
    <property type="project" value="UniProtKB-KW"/>
</dbReference>
<accession>A0A7R8XET2</accession>
<evidence type="ECO:0000256" key="7">
    <source>
        <dbReference type="ARBA" id="ARBA00047899"/>
    </source>
</evidence>
<feature type="region of interest" description="Disordered" evidence="15">
    <location>
        <begin position="287"/>
        <end position="325"/>
    </location>
</feature>
<dbReference type="AlphaFoldDB" id="A0A7R8XET2"/>
<dbReference type="PROSITE" id="PS00108">
    <property type="entry name" value="PROTEIN_KINASE_ST"/>
    <property type="match status" value="1"/>
</dbReference>
<evidence type="ECO:0000256" key="14">
    <source>
        <dbReference type="RuleBase" id="RU367134"/>
    </source>
</evidence>
<dbReference type="GO" id="GO:0032506">
    <property type="term" value="P:cytokinetic process"/>
    <property type="evidence" value="ECO:0007669"/>
    <property type="project" value="UniProtKB-ARBA"/>
</dbReference>
<dbReference type="GO" id="GO:0006325">
    <property type="term" value="P:chromatin organization"/>
    <property type="evidence" value="ECO:0007669"/>
    <property type="project" value="UniProtKB-ARBA"/>
</dbReference>
<dbReference type="SMART" id="SM00220">
    <property type="entry name" value="S_TKc"/>
    <property type="match status" value="1"/>
</dbReference>
<evidence type="ECO:0000256" key="6">
    <source>
        <dbReference type="ARBA" id="ARBA00022840"/>
    </source>
</evidence>
<evidence type="ECO:0000256" key="15">
    <source>
        <dbReference type="SAM" id="MobiDB-lite"/>
    </source>
</evidence>
<feature type="domain" description="Protein kinase" evidence="16">
    <location>
        <begin position="22"/>
        <end position="275"/>
    </location>
</feature>
<feature type="binding site" evidence="10">
    <location>
        <position position="166"/>
    </location>
    <ligand>
        <name>ATP</name>
        <dbReference type="ChEBI" id="CHEBI:30616"/>
    </ligand>
</feature>
<dbReference type="InterPro" id="IPR017441">
    <property type="entry name" value="Protein_kinase_ATP_BS"/>
</dbReference>
<sequence length="325" mass="37463">MATKGKKKKSSKEEQTWKLSDFEIGRPLGSGKFGRVYLARTKEGEYMVALKVLFKEQLIKYRMENQLVREIEISINIGRHPHIVEFYNYFDDHDRIYLMLEYCFYGELFRVLQDSPGGRFPENQAATYVKQVANALDFLHSRGIIHRDIKPENILVDHGGNLKVSDFGWSVHVHGGDRRETMCGTLDYLAPEIVANEDYGYDVDNWCVGVLCYEMIKGYPPFEHDSQKETRRRITALFYKFNNRFSDGARDLISKLLRKKHRRLSLVAVQEHPWVVANYTDPASFVPKEDRASAETPPAAASSMEEQPSSQLNDYTMDVESSVGK</sequence>
<evidence type="ECO:0000256" key="9">
    <source>
        <dbReference type="PIRSR" id="PIRSR630616-1"/>
    </source>
</evidence>
<evidence type="ECO:0000256" key="13">
    <source>
        <dbReference type="RuleBase" id="RU000304"/>
    </source>
</evidence>
<keyword evidence="6 10" id="KW-0067">ATP-binding</keyword>
<dbReference type="InterPro" id="IPR008271">
    <property type="entry name" value="Ser/Thr_kinase_AS"/>
</dbReference>
<dbReference type="GO" id="GO:0030261">
    <property type="term" value="P:chromosome condensation"/>
    <property type="evidence" value="ECO:0007669"/>
    <property type="project" value="UniProtKB-ARBA"/>
</dbReference>
<dbReference type="FunFam" id="3.30.200.20:FF:000042">
    <property type="entry name" value="Aurora kinase A"/>
    <property type="match status" value="1"/>
</dbReference>
<feature type="binding site" evidence="10">
    <location>
        <begin position="152"/>
        <end position="153"/>
    </location>
    <ligand>
        <name>ATP</name>
        <dbReference type="ChEBI" id="CHEBI:30616"/>
    </ligand>
</feature>
<keyword evidence="3 14" id="KW-0808">Transferase</keyword>
<dbReference type="EMBL" id="LR901707">
    <property type="protein sequence ID" value="CAD7249236.1"/>
    <property type="molecule type" value="Genomic_DNA"/>
</dbReference>
<dbReference type="PROSITE" id="PS00107">
    <property type="entry name" value="PROTEIN_KINASE_ATP"/>
    <property type="match status" value="1"/>
</dbReference>
<dbReference type="Pfam" id="PF00069">
    <property type="entry name" value="Pkinase"/>
    <property type="match status" value="1"/>
</dbReference>
<evidence type="ECO:0000256" key="2">
    <source>
        <dbReference type="ARBA" id="ARBA00022527"/>
    </source>
</evidence>
<feature type="compositionally biased region" description="Low complexity" evidence="15">
    <location>
        <begin position="294"/>
        <end position="306"/>
    </location>
</feature>
<dbReference type="SUPFAM" id="SSF56112">
    <property type="entry name" value="Protein kinase-like (PK-like)"/>
    <property type="match status" value="1"/>
</dbReference>
<dbReference type="PANTHER" id="PTHR24350">
    <property type="entry name" value="SERINE/THREONINE-PROTEIN KINASE IAL-RELATED"/>
    <property type="match status" value="1"/>
</dbReference>
<comment type="subcellular location">
    <subcellularLocation>
        <location evidence="1">Midbody</location>
    </subcellularLocation>
</comment>
<dbReference type="EMBL" id="CAJPEV010002190">
    <property type="protein sequence ID" value="CAG0896055.1"/>
    <property type="molecule type" value="Genomic_DNA"/>
</dbReference>
<dbReference type="Proteomes" id="UP000677054">
    <property type="component" value="Unassembled WGS sequence"/>
</dbReference>
<evidence type="ECO:0000256" key="1">
    <source>
        <dbReference type="ARBA" id="ARBA00004214"/>
    </source>
</evidence>
<evidence type="ECO:0000313" key="18">
    <source>
        <dbReference type="Proteomes" id="UP000677054"/>
    </source>
</evidence>
<feature type="binding site" evidence="10">
    <location>
        <position position="32"/>
    </location>
    <ligand>
        <name>ATP</name>
        <dbReference type="ChEBI" id="CHEBI:30616"/>
    </ligand>
</feature>
<evidence type="ECO:0000256" key="5">
    <source>
        <dbReference type="ARBA" id="ARBA00022777"/>
    </source>
</evidence>
<evidence type="ECO:0000256" key="11">
    <source>
        <dbReference type="PIRSR" id="PIRSR630616-3"/>
    </source>
</evidence>
<dbReference type="Gene3D" id="1.10.510.10">
    <property type="entry name" value="Transferase(Phosphotransferase) domain 1"/>
    <property type="match status" value="1"/>
</dbReference>
<proteinExistence type="inferred from homology"/>
<evidence type="ECO:0000256" key="12">
    <source>
        <dbReference type="PROSITE-ProRule" id="PRU10141"/>
    </source>
</evidence>
<feature type="cross-link" description="Glycyl lysine isopeptide (Lys-Gly) (interchain with G-Cter in SUMO2)" evidence="11">
    <location>
        <position position="150"/>
    </location>
</feature>
<dbReference type="InterPro" id="IPR011009">
    <property type="entry name" value="Kinase-like_dom_sf"/>
</dbReference>
<keyword evidence="18" id="KW-1185">Reference proteome</keyword>
<keyword evidence="2 13" id="KW-0723">Serine/threonine-protein kinase</keyword>
<gene>
    <name evidence="17" type="ORF">DSTB1V02_LOCUS9035</name>
</gene>
<evidence type="ECO:0000259" key="16">
    <source>
        <dbReference type="PROSITE" id="PS50011"/>
    </source>
</evidence>
<evidence type="ECO:0000256" key="8">
    <source>
        <dbReference type="ARBA" id="ARBA00048679"/>
    </source>
</evidence>
<feature type="binding site" evidence="10 12">
    <location>
        <position position="51"/>
    </location>
    <ligand>
        <name>ATP</name>
        <dbReference type="ChEBI" id="CHEBI:30616"/>
    </ligand>
</feature>
<dbReference type="FunFam" id="1.10.510.10:FF:000235">
    <property type="entry name" value="Serine/threonine-protein kinase ark1"/>
    <property type="match status" value="1"/>
</dbReference>
<dbReference type="InterPro" id="IPR000719">
    <property type="entry name" value="Prot_kinase_dom"/>
</dbReference>
<evidence type="ECO:0000313" key="17">
    <source>
        <dbReference type="EMBL" id="CAD7249236.1"/>
    </source>
</evidence>
<organism evidence="17">
    <name type="scientific">Darwinula stevensoni</name>
    <dbReference type="NCBI Taxonomy" id="69355"/>
    <lineage>
        <taxon>Eukaryota</taxon>
        <taxon>Metazoa</taxon>
        <taxon>Ecdysozoa</taxon>
        <taxon>Arthropoda</taxon>
        <taxon>Crustacea</taxon>
        <taxon>Oligostraca</taxon>
        <taxon>Ostracoda</taxon>
        <taxon>Podocopa</taxon>
        <taxon>Podocopida</taxon>
        <taxon>Darwinulocopina</taxon>
        <taxon>Darwinuloidea</taxon>
        <taxon>Darwinulidae</taxon>
        <taxon>Darwinula</taxon>
    </lineage>
</organism>
<comment type="catalytic activity">
    <reaction evidence="8 14">
        <text>L-seryl-[protein] + ATP = O-phospho-L-seryl-[protein] + ADP + H(+)</text>
        <dbReference type="Rhea" id="RHEA:17989"/>
        <dbReference type="Rhea" id="RHEA-COMP:9863"/>
        <dbReference type="Rhea" id="RHEA-COMP:11604"/>
        <dbReference type="ChEBI" id="CHEBI:15378"/>
        <dbReference type="ChEBI" id="CHEBI:29999"/>
        <dbReference type="ChEBI" id="CHEBI:30616"/>
        <dbReference type="ChEBI" id="CHEBI:83421"/>
        <dbReference type="ChEBI" id="CHEBI:456216"/>
        <dbReference type="EC" id="2.7.11.1"/>
    </reaction>
</comment>
<protein>
    <recommendedName>
        <fullName evidence="14">Aurora kinase</fullName>
        <ecNumber evidence="14">2.7.11.1</ecNumber>
    </recommendedName>
</protein>
<dbReference type="CDD" id="cd14007">
    <property type="entry name" value="STKc_Aurora"/>
    <property type="match status" value="1"/>
</dbReference>
<comment type="similarity">
    <text evidence="14">Belongs to the protein kinase superfamily. Ser/Thr protein kinase family. Aurora subfamily.</text>
</comment>
<dbReference type="Gene3D" id="3.30.200.20">
    <property type="entry name" value="Phosphorylase Kinase, domain 1"/>
    <property type="match status" value="1"/>
</dbReference>
<evidence type="ECO:0000256" key="4">
    <source>
        <dbReference type="ARBA" id="ARBA00022741"/>
    </source>
</evidence>
<dbReference type="InterPro" id="IPR030616">
    <property type="entry name" value="Aur-like"/>
</dbReference>
<dbReference type="EC" id="2.7.11.1" evidence="14"/>
<feature type="active site" description="Proton acceptor" evidence="9">
    <location>
        <position position="148"/>
    </location>
</feature>
<keyword evidence="5 14" id="KW-0418">Kinase</keyword>
<dbReference type="OrthoDB" id="377346at2759"/>
<keyword evidence="4 10" id="KW-0547">Nucleotide-binding</keyword>
<dbReference type="PROSITE" id="PS50011">
    <property type="entry name" value="PROTEIN_KINASE_DOM"/>
    <property type="match status" value="1"/>
</dbReference>
<evidence type="ECO:0000256" key="3">
    <source>
        <dbReference type="ARBA" id="ARBA00022679"/>
    </source>
</evidence>
<dbReference type="GO" id="GO:0005524">
    <property type="term" value="F:ATP binding"/>
    <property type="evidence" value="ECO:0007669"/>
    <property type="project" value="UniProtKB-UniRule"/>
</dbReference>
<dbReference type="GO" id="GO:0030496">
    <property type="term" value="C:midbody"/>
    <property type="evidence" value="ECO:0007669"/>
    <property type="project" value="UniProtKB-SubCell"/>
</dbReference>
<name>A0A7R8XET2_9CRUS</name>
<evidence type="ECO:0000256" key="10">
    <source>
        <dbReference type="PIRSR" id="PIRSR630616-2"/>
    </source>
</evidence>
<comment type="catalytic activity">
    <reaction evidence="7 14">
        <text>L-threonyl-[protein] + ATP = O-phospho-L-threonyl-[protein] + ADP + H(+)</text>
        <dbReference type="Rhea" id="RHEA:46608"/>
        <dbReference type="Rhea" id="RHEA-COMP:11060"/>
        <dbReference type="Rhea" id="RHEA-COMP:11605"/>
        <dbReference type="ChEBI" id="CHEBI:15378"/>
        <dbReference type="ChEBI" id="CHEBI:30013"/>
        <dbReference type="ChEBI" id="CHEBI:30616"/>
        <dbReference type="ChEBI" id="CHEBI:61977"/>
        <dbReference type="ChEBI" id="CHEBI:456216"/>
        <dbReference type="EC" id="2.7.11.1"/>
    </reaction>
</comment>
<reference evidence="17" key="1">
    <citation type="submission" date="2020-11" db="EMBL/GenBank/DDBJ databases">
        <authorList>
            <person name="Tran Van P."/>
        </authorList>
    </citation>
    <scope>NUCLEOTIDE SEQUENCE</scope>
</reference>
<dbReference type="GO" id="GO:0000070">
    <property type="term" value="P:mitotic sister chromatid segregation"/>
    <property type="evidence" value="ECO:0007669"/>
    <property type="project" value="UniProtKB-ARBA"/>
</dbReference>